<evidence type="ECO:0000313" key="5">
    <source>
        <dbReference type="EMBL" id="RSU99464.1"/>
    </source>
</evidence>
<evidence type="ECO:0000259" key="2">
    <source>
        <dbReference type="Pfam" id="PF01232"/>
    </source>
</evidence>
<proteinExistence type="predicted"/>
<evidence type="ECO:0000259" key="3">
    <source>
        <dbReference type="Pfam" id="PF08125"/>
    </source>
</evidence>
<protein>
    <submittedName>
        <fullName evidence="4 5">Mannitol dehydrogenase</fullName>
    </submittedName>
</protein>
<dbReference type="GO" id="GO:0016616">
    <property type="term" value="F:oxidoreductase activity, acting on the CH-OH group of donors, NAD or NADP as acceptor"/>
    <property type="evidence" value="ECO:0007669"/>
    <property type="project" value="TreeGrafter"/>
</dbReference>
<evidence type="ECO:0000313" key="7">
    <source>
        <dbReference type="Proteomes" id="UP000286681"/>
    </source>
</evidence>
<organism evidence="4 6">
    <name type="scientific">Sphingomonas koreensis</name>
    <dbReference type="NCBI Taxonomy" id="93064"/>
    <lineage>
        <taxon>Bacteria</taxon>
        <taxon>Pseudomonadati</taxon>
        <taxon>Pseudomonadota</taxon>
        <taxon>Alphaproteobacteria</taxon>
        <taxon>Sphingomonadales</taxon>
        <taxon>Sphingomonadaceae</taxon>
        <taxon>Sphingomonas</taxon>
    </lineage>
</organism>
<dbReference type="Proteomes" id="UP000185161">
    <property type="component" value="Chromosome"/>
</dbReference>
<dbReference type="Pfam" id="PF01232">
    <property type="entry name" value="Mannitol_dh"/>
    <property type="match status" value="1"/>
</dbReference>
<dbReference type="SUPFAM" id="SSF51735">
    <property type="entry name" value="NAD(P)-binding Rossmann-fold domains"/>
    <property type="match status" value="1"/>
</dbReference>
<evidence type="ECO:0000256" key="1">
    <source>
        <dbReference type="ARBA" id="ARBA00023002"/>
    </source>
</evidence>
<keyword evidence="1" id="KW-0560">Oxidoreductase</keyword>
<dbReference type="InterPro" id="IPR050988">
    <property type="entry name" value="Mannitol_DH/Oxidoreductase"/>
</dbReference>
<dbReference type="PANTHER" id="PTHR43362:SF1">
    <property type="entry name" value="MANNITOL DEHYDROGENASE 2-RELATED"/>
    <property type="match status" value="1"/>
</dbReference>
<dbReference type="KEGG" id="skr:BRX40_21570"/>
<sequence length="479" mass="50246">MSRLTLETLRDVPAAIAKPAYDPATVSTGVVHFGPGAFHRAHQASYFDTVLANDPRWGIAAVSLRSGGTVEALAAQDGLYTLAVLDREPSMRVIGAHRTWIGPGGGAQVSALLARPEVRIVTSTVTEKGYCLAGDGTLDMSHPDIVADLQGGEPRSFVGWLVQGLAARRAAGADPFMVLCCDNLSGNGGKLRAATIALAAARDADLAKWIADTAAFPDTMVDSITPASDDALYARVAAELGVEDRATVQREAFTQWVIGPYTLADGPDLAGAGATLTGDVGGYERAKLRILNGLHSSLAYLGLAMGLETVADAMGQAQLAAFAERLALHDIVPVLDPVAGLDHAEYTQAVLERFRNPAIRHLLSQIAWDGSQKLPYRLLDTTAAAIRAGWPVDRLAVPVAAWMHFVARRTAAGEAITDPLAAPLADAAAGASPAQLVDRLFAFEAVFRPEIAGHTAYRAAVTAGVEALAEGRVEALLAR</sequence>
<dbReference type="Gene3D" id="1.10.1040.10">
    <property type="entry name" value="N-(1-d-carboxylethyl)-l-norvaline Dehydrogenase, domain 2"/>
    <property type="match status" value="1"/>
</dbReference>
<name>A0A1L6JFF3_9SPHN</name>
<feature type="domain" description="Mannitol dehydrogenase C-terminal" evidence="3">
    <location>
        <begin position="279"/>
        <end position="468"/>
    </location>
</feature>
<reference evidence="4" key="1">
    <citation type="submission" date="2016-12" db="EMBL/GenBank/DDBJ databases">
        <title>Whole genome sequencing of Sphingomonas koreensis.</title>
        <authorList>
            <person name="Conlan S."/>
            <person name="Thomas P.J."/>
            <person name="Mullikin J."/>
            <person name="Palmore T.N."/>
            <person name="Frank K.M."/>
            <person name="Segre J.A."/>
        </authorList>
    </citation>
    <scope>NUCLEOTIDE SEQUENCE</scope>
    <source>
        <strain evidence="4">ABOJV</strain>
    </source>
</reference>
<evidence type="ECO:0000313" key="4">
    <source>
        <dbReference type="EMBL" id="APR54671.1"/>
    </source>
</evidence>
<feature type="domain" description="Mannitol dehydrogenase N-terminal" evidence="2">
    <location>
        <begin position="29"/>
        <end position="260"/>
    </location>
</feature>
<dbReference type="InterPro" id="IPR013328">
    <property type="entry name" value="6PGD_dom2"/>
</dbReference>
<dbReference type="AlphaFoldDB" id="A0A1L6JFF3"/>
<dbReference type="PANTHER" id="PTHR43362">
    <property type="entry name" value="MANNITOL DEHYDROGENASE DSF1-RELATED"/>
    <property type="match status" value="1"/>
</dbReference>
<dbReference type="STRING" id="93064.BRX40_21570"/>
<keyword evidence="6" id="KW-1185">Reference proteome</keyword>
<accession>A0A1L6JFF3</accession>
<dbReference type="InterPro" id="IPR013118">
    <property type="entry name" value="Mannitol_DH_C"/>
</dbReference>
<dbReference type="RefSeq" id="WP_075152932.1">
    <property type="nucleotide sequence ID" value="NZ_CP018820.1"/>
</dbReference>
<reference evidence="6" key="2">
    <citation type="submission" date="2016-12" db="EMBL/GenBank/DDBJ databases">
        <title>Whole genome sequencing of Sphingomonas sp. ABOJV.</title>
        <authorList>
            <person name="Conlan S."/>
            <person name="Thomas P.J."/>
            <person name="Mullikin J."/>
            <person name="Palmore T.N."/>
            <person name="Frank K.M."/>
            <person name="Segre J.A."/>
        </authorList>
    </citation>
    <scope>NUCLEOTIDE SEQUENCE [LARGE SCALE GENOMIC DNA]</scope>
    <source>
        <strain evidence="6">ABOJV</strain>
    </source>
</reference>
<dbReference type="PRINTS" id="PR00084">
    <property type="entry name" value="MTLDHDRGNASE"/>
</dbReference>
<dbReference type="Proteomes" id="UP000286681">
    <property type="component" value="Unassembled WGS sequence"/>
</dbReference>
<dbReference type="Pfam" id="PF08125">
    <property type="entry name" value="Mannitol_dh_C"/>
    <property type="match status" value="1"/>
</dbReference>
<dbReference type="Gene3D" id="3.40.50.720">
    <property type="entry name" value="NAD(P)-binding Rossmann-like Domain"/>
    <property type="match status" value="1"/>
</dbReference>
<gene>
    <name evidence="4" type="ORF">BRX40_21570</name>
    <name evidence="5" type="ORF">CA257_19270</name>
</gene>
<dbReference type="InterPro" id="IPR013131">
    <property type="entry name" value="Mannitol_DH_N"/>
</dbReference>
<evidence type="ECO:0000313" key="6">
    <source>
        <dbReference type="Proteomes" id="UP000185161"/>
    </source>
</evidence>
<dbReference type="EMBL" id="CP018820">
    <property type="protein sequence ID" value="APR54671.1"/>
    <property type="molecule type" value="Genomic_DNA"/>
</dbReference>
<dbReference type="EMBL" id="QQWO01000021">
    <property type="protein sequence ID" value="RSU99464.1"/>
    <property type="molecule type" value="Genomic_DNA"/>
</dbReference>
<dbReference type="OrthoDB" id="271711at2"/>
<dbReference type="SUPFAM" id="SSF48179">
    <property type="entry name" value="6-phosphogluconate dehydrogenase C-terminal domain-like"/>
    <property type="match status" value="1"/>
</dbReference>
<dbReference type="InterPro" id="IPR000669">
    <property type="entry name" value="Mannitol_DH"/>
</dbReference>
<reference evidence="5 7" key="3">
    <citation type="submission" date="2018-07" db="EMBL/GenBank/DDBJ databases">
        <title>Genomic and Epidemiologic Investigation of an Indolent Hospital Outbreak.</title>
        <authorList>
            <person name="Johnson R.C."/>
            <person name="Deming C."/>
            <person name="Conlan S."/>
            <person name="Zellmer C.J."/>
            <person name="Michelin A.V."/>
            <person name="Lee-Lin S."/>
            <person name="Thomas P.J."/>
            <person name="Park M."/>
            <person name="Weingarten R.A."/>
            <person name="Less J."/>
            <person name="Dekker J.P."/>
            <person name="Frank K.M."/>
            <person name="Musser K.A."/>
            <person name="Mcquiston J.R."/>
            <person name="Henderson D.K."/>
            <person name="Lau A.F."/>
            <person name="Palmore T.N."/>
            <person name="Segre J.A."/>
        </authorList>
    </citation>
    <scope>NUCLEOTIDE SEQUENCE [LARGE SCALE GENOMIC DNA]</scope>
    <source>
        <strain evidence="5 7">SK-NIH.Env10_0317</strain>
    </source>
</reference>
<dbReference type="GeneID" id="44135160"/>
<dbReference type="InterPro" id="IPR008927">
    <property type="entry name" value="6-PGluconate_DH-like_C_sf"/>
</dbReference>
<dbReference type="InterPro" id="IPR036291">
    <property type="entry name" value="NAD(P)-bd_dom_sf"/>
</dbReference>